<feature type="transmembrane region" description="Helical" evidence="11">
    <location>
        <begin position="248"/>
        <end position="267"/>
    </location>
</feature>
<dbReference type="EMBL" id="JACVVK020000167">
    <property type="protein sequence ID" value="KAK7487292.1"/>
    <property type="molecule type" value="Genomic_DNA"/>
</dbReference>
<evidence type="ECO:0000313" key="13">
    <source>
        <dbReference type="EMBL" id="KAK7487292.1"/>
    </source>
</evidence>
<feature type="region of interest" description="Disordered" evidence="10">
    <location>
        <begin position="116"/>
        <end position="153"/>
    </location>
</feature>
<dbReference type="Pfam" id="PF09177">
    <property type="entry name" value="STX6_10_61_N"/>
    <property type="match status" value="1"/>
</dbReference>
<dbReference type="InterPro" id="IPR015260">
    <property type="entry name" value="Syntaxin-6/10/61_N"/>
</dbReference>
<dbReference type="CDD" id="cd21443">
    <property type="entry name" value="SNARE_NTD_STX6_STX10"/>
    <property type="match status" value="1"/>
</dbReference>
<organism evidence="13 14">
    <name type="scientific">Batillaria attramentaria</name>
    <dbReference type="NCBI Taxonomy" id="370345"/>
    <lineage>
        <taxon>Eukaryota</taxon>
        <taxon>Metazoa</taxon>
        <taxon>Spiralia</taxon>
        <taxon>Lophotrochozoa</taxon>
        <taxon>Mollusca</taxon>
        <taxon>Gastropoda</taxon>
        <taxon>Caenogastropoda</taxon>
        <taxon>Sorbeoconcha</taxon>
        <taxon>Cerithioidea</taxon>
        <taxon>Batillariidae</taxon>
        <taxon>Batillaria</taxon>
    </lineage>
</organism>
<comment type="subcellular location">
    <subcellularLocation>
        <location evidence="9">Golgi apparatus</location>
        <location evidence="9">trans-Golgi network membrane</location>
        <topology evidence="9">Single-pass type IV membrane protein</topology>
    </subcellularLocation>
</comment>
<keyword evidence="4" id="KW-0653">Protein transport</keyword>
<dbReference type="SUPFAM" id="SSF47661">
    <property type="entry name" value="t-snare proteins"/>
    <property type="match status" value="1"/>
</dbReference>
<evidence type="ECO:0000256" key="3">
    <source>
        <dbReference type="ARBA" id="ARBA00022692"/>
    </source>
</evidence>
<dbReference type="FunFam" id="1.20.58.90:FF:000004">
    <property type="entry name" value="Syntaxin 10"/>
    <property type="match status" value="1"/>
</dbReference>
<sequence>MSMEDPFFVVRDEVQKALQTARGLFSRWRELQEDPSLVSREEVEYTTNELRNSVRSIEWDLEDLEETVNILVALPVQISSTVLIVEKNPKKFKIDEFELNDRRNFIERTRAAIKEMKSQISSPSSRNMNGSNDAGPRQALLASNGPSRPQDRYTRLDGEMERANQHFIDDTLQQQQLLMTAQDDHLDMIGSSVGVLKNMSHHIGNELEDQNVMLDDFRHDMDHTETRLDQTMKKMAKVMHMSNDRRQWCAIGVLLVVLILVIILFFVL</sequence>
<keyword evidence="2" id="KW-0813">Transport</keyword>
<evidence type="ECO:0000256" key="2">
    <source>
        <dbReference type="ARBA" id="ARBA00022448"/>
    </source>
</evidence>
<dbReference type="CDD" id="cd15851">
    <property type="entry name" value="SNARE_Syntaxin6"/>
    <property type="match status" value="1"/>
</dbReference>
<dbReference type="GO" id="GO:0005794">
    <property type="term" value="C:Golgi apparatus"/>
    <property type="evidence" value="ECO:0007669"/>
    <property type="project" value="UniProtKB-SubCell"/>
</dbReference>
<evidence type="ECO:0000256" key="10">
    <source>
        <dbReference type="SAM" id="MobiDB-lite"/>
    </source>
</evidence>
<proteinExistence type="inferred from homology"/>
<evidence type="ECO:0000259" key="12">
    <source>
        <dbReference type="PROSITE" id="PS50192"/>
    </source>
</evidence>
<dbReference type="GO" id="GO:0015031">
    <property type="term" value="P:protein transport"/>
    <property type="evidence" value="ECO:0007669"/>
    <property type="project" value="UniProtKB-KW"/>
</dbReference>
<evidence type="ECO:0000256" key="11">
    <source>
        <dbReference type="SAM" id="Phobius"/>
    </source>
</evidence>
<protein>
    <recommendedName>
        <fullName evidence="12">t-SNARE coiled-coil homology domain-containing protein</fullName>
    </recommendedName>
</protein>
<keyword evidence="7" id="KW-0175">Coiled coil</keyword>
<accession>A0ABD0KJP9</accession>
<dbReference type="PANTHER" id="PTHR12791">
    <property type="entry name" value="GOLGI SNARE BET1-RELATED"/>
    <property type="match status" value="1"/>
</dbReference>
<dbReference type="InterPro" id="IPR010989">
    <property type="entry name" value="SNARE"/>
</dbReference>
<dbReference type="Proteomes" id="UP001519460">
    <property type="component" value="Unassembled WGS sequence"/>
</dbReference>
<dbReference type="SMART" id="SM00397">
    <property type="entry name" value="t_SNARE"/>
    <property type="match status" value="1"/>
</dbReference>
<comment type="similarity">
    <text evidence="1">Belongs to the syntaxin family.</text>
</comment>
<keyword evidence="3 11" id="KW-0812">Transmembrane</keyword>
<dbReference type="InterPro" id="IPR000727">
    <property type="entry name" value="T_SNARE_dom"/>
</dbReference>
<gene>
    <name evidence="13" type="ORF">BaRGS_00021520</name>
</gene>
<dbReference type="PROSITE" id="PS50192">
    <property type="entry name" value="T_SNARE"/>
    <property type="match status" value="1"/>
</dbReference>
<comment type="caution">
    <text evidence="13">The sequence shown here is derived from an EMBL/GenBank/DDBJ whole genome shotgun (WGS) entry which is preliminary data.</text>
</comment>
<evidence type="ECO:0000256" key="4">
    <source>
        <dbReference type="ARBA" id="ARBA00022927"/>
    </source>
</evidence>
<keyword evidence="6" id="KW-0333">Golgi apparatus</keyword>
<keyword evidence="5 11" id="KW-1133">Transmembrane helix</keyword>
<dbReference type="Gene3D" id="1.20.58.90">
    <property type="match status" value="1"/>
</dbReference>
<evidence type="ECO:0000256" key="6">
    <source>
        <dbReference type="ARBA" id="ARBA00023034"/>
    </source>
</evidence>
<evidence type="ECO:0000256" key="1">
    <source>
        <dbReference type="ARBA" id="ARBA00009063"/>
    </source>
</evidence>
<evidence type="ECO:0000256" key="8">
    <source>
        <dbReference type="ARBA" id="ARBA00023136"/>
    </source>
</evidence>
<dbReference type="SUPFAM" id="SSF58038">
    <property type="entry name" value="SNARE fusion complex"/>
    <property type="match status" value="1"/>
</dbReference>
<keyword evidence="14" id="KW-1185">Reference proteome</keyword>
<evidence type="ECO:0000256" key="9">
    <source>
        <dbReference type="ARBA" id="ARBA00037801"/>
    </source>
</evidence>
<feature type="domain" description="T-SNARE coiled-coil homology" evidence="12">
    <location>
        <begin position="176"/>
        <end position="238"/>
    </location>
</feature>
<name>A0ABD0KJP9_9CAEN</name>
<evidence type="ECO:0000313" key="14">
    <source>
        <dbReference type="Proteomes" id="UP001519460"/>
    </source>
</evidence>
<evidence type="ECO:0000256" key="5">
    <source>
        <dbReference type="ARBA" id="ARBA00022989"/>
    </source>
</evidence>
<reference evidence="13 14" key="1">
    <citation type="journal article" date="2023" name="Sci. Data">
        <title>Genome assembly of the Korean intertidal mud-creeper Batillaria attramentaria.</title>
        <authorList>
            <person name="Patra A.K."/>
            <person name="Ho P.T."/>
            <person name="Jun S."/>
            <person name="Lee S.J."/>
            <person name="Kim Y."/>
            <person name="Won Y.J."/>
        </authorList>
    </citation>
    <scope>NUCLEOTIDE SEQUENCE [LARGE SCALE GENOMIC DNA]</scope>
    <source>
        <strain evidence="13">Wonlab-2016</strain>
    </source>
</reference>
<dbReference type="FunFam" id="1.20.5.110:FF:000006">
    <property type="entry name" value="Syntaxin 6"/>
    <property type="match status" value="1"/>
</dbReference>
<dbReference type="Gene3D" id="1.20.5.110">
    <property type="match status" value="1"/>
</dbReference>
<feature type="compositionally biased region" description="Polar residues" evidence="10">
    <location>
        <begin position="118"/>
        <end position="132"/>
    </location>
</feature>
<dbReference type="AlphaFoldDB" id="A0ABD0KJP9"/>
<evidence type="ECO:0000256" key="7">
    <source>
        <dbReference type="ARBA" id="ARBA00023054"/>
    </source>
</evidence>
<keyword evidence="8 11" id="KW-0472">Membrane</keyword>
<dbReference type="Pfam" id="PF05739">
    <property type="entry name" value="SNARE"/>
    <property type="match status" value="1"/>
</dbReference>